<feature type="transmembrane region" description="Helical" evidence="8">
    <location>
        <begin position="75"/>
        <end position="97"/>
    </location>
</feature>
<dbReference type="Gene3D" id="1.20.1530.20">
    <property type="match status" value="1"/>
</dbReference>
<feature type="transmembrane region" description="Helical" evidence="8">
    <location>
        <begin position="16"/>
        <end position="37"/>
    </location>
</feature>
<dbReference type="GO" id="GO:0005886">
    <property type="term" value="C:plasma membrane"/>
    <property type="evidence" value="ECO:0007669"/>
    <property type="project" value="UniProtKB-SubCell"/>
</dbReference>
<dbReference type="AlphaFoldDB" id="A0A847ESN5"/>
<dbReference type="Proteomes" id="UP000554004">
    <property type="component" value="Unassembled WGS sequence"/>
</dbReference>
<proteinExistence type="inferred from homology"/>
<organism evidence="9 10">
    <name type="scientific">Candidatus Dojkabacteria bacterium</name>
    <dbReference type="NCBI Taxonomy" id="2099670"/>
    <lineage>
        <taxon>Bacteria</taxon>
        <taxon>Candidatus Dojkabacteria</taxon>
    </lineage>
</organism>
<feature type="transmembrane region" description="Helical" evidence="8">
    <location>
        <begin position="199"/>
        <end position="221"/>
    </location>
</feature>
<dbReference type="GO" id="GO:0055085">
    <property type="term" value="P:transmembrane transport"/>
    <property type="evidence" value="ECO:0007669"/>
    <property type="project" value="InterPro"/>
</dbReference>
<feature type="transmembrane region" description="Helical" evidence="8">
    <location>
        <begin position="103"/>
        <end position="126"/>
    </location>
</feature>
<comment type="similarity">
    <text evidence="2">Belongs to the auxin efflux carrier (TC 2.A.69) family.</text>
</comment>
<feature type="transmembrane region" description="Helical" evidence="8">
    <location>
        <begin position="233"/>
        <end position="253"/>
    </location>
</feature>
<evidence type="ECO:0000256" key="3">
    <source>
        <dbReference type="ARBA" id="ARBA00022448"/>
    </source>
</evidence>
<feature type="transmembrane region" description="Helical" evidence="8">
    <location>
        <begin position="43"/>
        <end position="63"/>
    </location>
</feature>
<evidence type="ECO:0000256" key="1">
    <source>
        <dbReference type="ARBA" id="ARBA00004651"/>
    </source>
</evidence>
<dbReference type="PANTHER" id="PTHR36838">
    <property type="entry name" value="AUXIN EFFLUX CARRIER FAMILY PROTEIN"/>
    <property type="match status" value="1"/>
</dbReference>
<protein>
    <submittedName>
        <fullName evidence="9">AEC family transporter</fullName>
    </submittedName>
</protein>
<evidence type="ECO:0000256" key="4">
    <source>
        <dbReference type="ARBA" id="ARBA00022475"/>
    </source>
</evidence>
<keyword evidence="7 8" id="KW-0472">Membrane</keyword>
<dbReference type="EMBL" id="JAAZAL010000031">
    <property type="protein sequence ID" value="NLE30819.1"/>
    <property type="molecule type" value="Genomic_DNA"/>
</dbReference>
<dbReference type="PANTHER" id="PTHR36838:SF1">
    <property type="entry name" value="SLR1864 PROTEIN"/>
    <property type="match status" value="1"/>
</dbReference>
<comment type="caution">
    <text evidence="9">The sequence shown here is derived from an EMBL/GenBank/DDBJ whole genome shotgun (WGS) entry which is preliminary data.</text>
</comment>
<evidence type="ECO:0000256" key="6">
    <source>
        <dbReference type="ARBA" id="ARBA00022989"/>
    </source>
</evidence>
<evidence type="ECO:0000313" key="10">
    <source>
        <dbReference type="Proteomes" id="UP000554004"/>
    </source>
</evidence>
<accession>A0A847ESN5</accession>
<keyword evidence="3" id="KW-0813">Transport</keyword>
<evidence type="ECO:0000256" key="5">
    <source>
        <dbReference type="ARBA" id="ARBA00022692"/>
    </source>
</evidence>
<keyword evidence="6 8" id="KW-1133">Transmembrane helix</keyword>
<dbReference type="InterPro" id="IPR004776">
    <property type="entry name" value="Mem_transp_PIN-like"/>
</dbReference>
<evidence type="ECO:0000313" key="9">
    <source>
        <dbReference type="EMBL" id="NLE30819.1"/>
    </source>
</evidence>
<dbReference type="InterPro" id="IPR038770">
    <property type="entry name" value="Na+/solute_symporter_sf"/>
</dbReference>
<evidence type="ECO:0000256" key="8">
    <source>
        <dbReference type="SAM" id="Phobius"/>
    </source>
</evidence>
<feature type="transmembrane region" description="Helical" evidence="8">
    <location>
        <begin position="265"/>
        <end position="285"/>
    </location>
</feature>
<evidence type="ECO:0000256" key="2">
    <source>
        <dbReference type="ARBA" id="ARBA00010145"/>
    </source>
</evidence>
<evidence type="ECO:0000256" key="7">
    <source>
        <dbReference type="ARBA" id="ARBA00023136"/>
    </source>
</evidence>
<keyword evidence="4" id="KW-1003">Cell membrane</keyword>
<feature type="transmembrane region" description="Helical" evidence="8">
    <location>
        <begin position="168"/>
        <end position="187"/>
    </location>
</feature>
<gene>
    <name evidence="9" type="ORF">GX618_00900</name>
</gene>
<comment type="subcellular location">
    <subcellularLocation>
        <location evidence="1">Cell membrane</location>
        <topology evidence="1">Multi-pass membrane protein</topology>
    </subcellularLocation>
</comment>
<reference evidence="9 10" key="1">
    <citation type="journal article" date="2020" name="Biotechnol. Biofuels">
        <title>New insights from the biogas microbiome by comprehensive genome-resolved metagenomics of nearly 1600 species originating from multiple anaerobic digesters.</title>
        <authorList>
            <person name="Campanaro S."/>
            <person name="Treu L."/>
            <person name="Rodriguez-R L.M."/>
            <person name="Kovalovszki A."/>
            <person name="Ziels R.M."/>
            <person name="Maus I."/>
            <person name="Zhu X."/>
            <person name="Kougias P.G."/>
            <person name="Basile A."/>
            <person name="Luo G."/>
            <person name="Schluter A."/>
            <person name="Konstantinidis K.T."/>
            <person name="Angelidaki I."/>
        </authorList>
    </citation>
    <scope>NUCLEOTIDE SEQUENCE [LARGE SCALE GENOMIC DNA]</scope>
    <source>
        <strain evidence="9">AS06rmzACSIP_421</strain>
    </source>
</reference>
<feature type="transmembrane region" description="Helical" evidence="8">
    <location>
        <begin position="138"/>
        <end position="156"/>
    </location>
</feature>
<name>A0A847ESN5_9BACT</name>
<dbReference type="Pfam" id="PF03547">
    <property type="entry name" value="Mem_trans"/>
    <property type="match status" value="1"/>
</dbReference>
<keyword evidence="5 8" id="KW-0812">Transmembrane</keyword>
<sequence length="286" mass="31531">MGFIAGRVLKVEKKSIASLLIYIIAPLIVFNGVVSTPLNSTNLSLPILFFLCSSIICLFFYYIAKYIWKDTSRNLLAFVAGAPNVGYFGIPVAIALFNKDQVSLVVLSVLGIILFENSVGFFIAAQGNYLLKDSIKKLFRLPSFYAFFIGLFVNLSNIELGEIYRSNIGSVQGAYSFLGMMLIGLALSGIKKFKVDFKFIGISLLAKFLVWPSIILAIVWLDSLTLQIYNEQVREVMILLSIVPIAANTVAYATELKIQPEKASVAVLLSTLLALVIIPLVSLLFF</sequence>